<dbReference type="Proteomes" id="UP000024635">
    <property type="component" value="Unassembled WGS sequence"/>
</dbReference>
<feature type="compositionally biased region" description="Basic residues" evidence="1">
    <location>
        <begin position="347"/>
        <end position="371"/>
    </location>
</feature>
<dbReference type="EMBL" id="JARK01001362">
    <property type="protein sequence ID" value="EYC18930.1"/>
    <property type="molecule type" value="Genomic_DNA"/>
</dbReference>
<feature type="region of interest" description="Disordered" evidence="1">
    <location>
        <begin position="47"/>
        <end position="84"/>
    </location>
</feature>
<organism evidence="2 3">
    <name type="scientific">Ancylostoma ceylanicum</name>
    <dbReference type="NCBI Taxonomy" id="53326"/>
    <lineage>
        <taxon>Eukaryota</taxon>
        <taxon>Metazoa</taxon>
        <taxon>Ecdysozoa</taxon>
        <taxon>Nematoda</taxon>
        <taxon>Chromadorea</taxon>
        <taxon>Rhabditida</taxon>
        <taxon>Rhabditina</taxon>
        <taxon>Rhabditomorpha</taxon>
        <taxon>Strongyloidea</taxon>
        <taxon>Ancylostomatidae</taxon>
        <taxon>Ancylostomatinae</taxon>
        <taxon>Ancylostoma</taxon>
    </lineage>
</organism>
<sequence length="377" mass="42139">MHHNIHLLQLKCRDGKWTLPDSSIRLTHILCDQYIIDKKKAANSPFKPVRPLTDMSTTMPSAMTSPEMTSSTAEPSTSTMSDFDDNDIDVNDPDATEGVMDNFHEATTEDTLQITDETKMTEAWKTSGSADDPKLPTITSEKTKQVLVQAVSQVTTTPMTTAYLSFKASQPAIFTEDDLLTTAEQHADVATAETTDAVEIEDVHSTGASTDIPNEPSTELTTPAELDVGFMDILNGFLTNTSSRKSPETTSFPGLTTVEQKLMEIQADERDPRGQFPNPPPPHVDPYDGTVFFPESELEAQKAPSPVKPRKQLKQVVIPNRRIDRTENHYAPGKGTVVRARPLATGQRRRYLRRPRRYRRRKSTSHGRRRSFVQQKN</sequence>
<feature type="region of interest" description="Disordered" evidence="1">
    <location>
        <begin position="321"/>
        <end position="377"/>
    </location>
</feature>
<evidence type="ECO:0000256" key="1">
    <source>
        <dbReference type="SAM" id="MobiDB-lite"/>
    </source>
</evidence>
<reference evidence="3" key="1">
    <citation type="journal article" date="2015" name="Nat. Genet.">
        <title>The genome and transcriptome of the zoonotic hookworm Ancylostoma ceylanicum identify infection-specific gene families.</title>
        <authorList>
            <person name="Schwarz E.M."/>
            <person name="Hu Y."/>
            <person name="Antoshechkin I."/>
            <person name="Miller M.M."/>
            <person name="Sternberg P.W."/>
            <person name="Aroian R.V."/>
        </authorList>
    </citation>
    <scope>NUCLEOTIDE SEQUENCE</scope>
    <source>
        <strain evidence="3">HY135</strain>
    </source>
</reference>
<feature type="compositionally biased region" description="Polar residues" evidence="1">
    <location>
        <begin position="54"/>
        <end position="81"/>
    </location>
</feature>
<evidence type="ECO:0000313" key="3">
    <source>
        <dbReference type="Proteomes" id="UP000024635"/>
    </source>
</evidence>
<gene>
    <name evidence="2" type="primary">Acey_s0026.g1460</name>
    <name evidence="2" type="ORF">Y032_0026g1460</name>
</gene>
<dbReference type="STRING" id="53326.A0A016UUR3"/>
<proteinExistence type="predicted"/>
<dbReference type="AlphaFoldDB" id="A0A016UUR3"/>
<name>A0A016UUR3_9BILA</name>
<comment type="caution">
    <text evidence="2">The sequence shown here is derived from an EMBL/GenBank/DDBJ whole genome shotgun (WGS) entry which is preliminary data.</text>
</comment>
<accession>A0A016UUR3</accession>
<protein>
    <submittedName>
        <fullName evidence="2">Uncharacterized protein</fullName>
    </submittedName>
</protein>
<keyword evidence="3" id="KW-1185">Reference proteome</keyword>
<dbReference type="OrthoDB" id="5876616at2759"/>
<evidence type="ECO:0000313" key="2">
    <source>
        <dbReference type="EMBL" id="EYC18930.1"/>
    </source>
</evidence>